<keyword evidence="3 9" id="KW-0808">Transferase</keyword>
<reference evidence="12" key="1">
    <citation type="journal article" date="2021" name="PeerJ">
        <title>Extensive microbial diversity within the chicken gut microbiome revealed by metagenomics and culture.</title>
        <authorList>
            <person name="Gilroy R."/>
            <person name="Ravi A."/>
            <person name="Getino M."/>
            <person name="Pursley I."/>
            <person name="Horton D.L."/>
            <person name="Alikhan N.F."/>
            <person name="Baker D."/>
            <person name="Gharbi K."/>
            <person name="Hall N."/>
            <person name="Watson M."/>
            <person name="Adriaenssens E.M."/>
            <person name="Foster-Nyarko E."/>
            <person name="Jarju S."/>
            <person name="Secka A."/>
            <person name="Antonio M."/>
            <person name="Oren A."/>
            <person name="Chaudhuri R.R."/>
            <person name="La Ragione R."/>
            <person name="Hildebrand F."/>
            <person name="Pallen M.J."/>
        </authorList>
    </citation>
    <scope>NUCLEOTIDE SEQUENCE</scope>
    <source>
        <strain evidence="12">B5-657</strain>
    </source>
</reference>
<dbReference type="Pfam" id="PF08541">
    <property type="entry name" value="ACP_syn_III_C"/>
    <property type="match status" value="1"/>
</dbReference>
<dbReference type="GO" id="GO:0005737">
    <property type="term" value="C:cytoplasm"/>
    <property type="evidence" value="ECO:0007669"/>
    <property type="project" value="UniProtKB-SubCell"/>
</dbReference>
<keyword evidence="8 9" id="KW-0012">Acyltransferase</keyword>
<dbReference type="CDD" id="cd00830">
    <property type="entry name" value="KAS_III"/>
    <property type="match status" value="1"/>
</dbReference>
<dbReference type="GO" id="GO:0033818">
    <property type="term" value="F:beta-ketoacyl-acyl-carrier-protein synthase III activity"/>
    <property type="evidence" value="ECO:0007669"/>
    <property type="project" value="UniProtKB-UniRule"/>
</dbReference>
<dbReference type="InterPro" id="IPR004655">
    <property type="entry name" value="FabH"/>
</dbReference>
<evidence type="ECO:0000256" key="2">
    <source>
        <dbReference type="ARBA" id="ARBA00022516"/>
    </source>
</evidence>
<evidence type="ECO:0000256" key="1">
    <source>
        <dbReference type="ARBA" id="ARBA00008642"/>
    </source>
</evidence>
<dbReference type="GO" id="GO:0006633">
    <property type="term" value="P:fatty acid biosynthetic process"/>
    <property type="evidence" value="ECO:0007669"/>
    <property type="project" value="UniProtKB-UniRule"/>
</dbReference>
<dbReference type="GO" id="GO:0004315">
    <property type="term" value="F:3-oxoacyl-[acyl-carrier-protein] synthase activity"/>
    <property type="evidence" value="ECO:0007669"/>
    <property type="project" value="InterPro"/>
</dbReference>
<comment type="function">
    <text evidence="9">Catalyzes the condensation reaction of fatty acid synthesis by the addition to an acyl acceptor of two carbons from malonyl-ACP. Catalyzes the first condensation reaction which initiates fatty acid synthesis and may therefore play a role in governing the total rate of fatty acid production. Possesses both acetoacetyl-ACP synthase and acetyl transacylase activities. Its substrate specificity determines the biosynthesis of branched-chain and/or straight-chain of fatty acids.</text>
</comment>
<evidence type="ECO:0000259" key="11">
    <source>
        <dbReference type="Pfam" id="PF08545"/>
    </source>
</evidence>
<comment type="pathway">
    <text evidence="9">Lipid metabolism; fatty acid biosynthesis.</text>
</comment>
<evidence type="ECO:0000256" key="7">
    <source>
        <dbReference type="ARBA" id="ARBA00023268"/>
    </source>
</evidence>
<evidence type="ECO:0000313" key="12">
    <source>
        <dbReference type="EMBL" id="MBU3804314.1"/>
    </source>
</evidence>
<dbReference type="InterPro" id="IPR013751">
    <property type="entry name" value="ACP_syn_III_N"/>
</dbReference>
<feature type="domain" description="Beta-ketoacyl-[acyl-carrier-protein] synthase III C-terminal" evidence="10">
    <location>
        <begin position="232"/>
        <end position="319"/>
    </location>
</feature>
<comment type="subunit">
    <text evidence="9">Homodimer.</text>
</comment>
<name>A0A9E2KCC7_9FIRM</name>
<dbReference type="SUPFAM" id="SSF53901">
    <property type="entry name" value="Thiolase-like"/>
    <property type="match status" value="1"/>
</dbReference>
<feature type="active site" evidence="9">
    <location>
        <position position="248"/>
    </location>
</feature>
<dbReference type="EMBL" id="JAHLFQ010000135">
    <property type="protein sequence ID" value="MBU3804314.1"/>
    <property type="molecule type" value="Genomic_DNA"/>
</dbReference>
<dbReference type="PANTHER" id="PTHR43091">
    <property type="entry name" value="3-OXOACYL-[ACYL-CARRIER-PROTEIN] SYNTHASE"/>
    <property type="match status" value="1"/>
</dbReference>
<evidence type="ECO:0000313" key="13">
    <source>
        <dbReference type="Proteomes" id="UP000824229"/>
    </source>
</evidence>
<proteinExistence type="inferred from homology"/>
<dbReference type="Proteomes" id="UP000824229">
    <property type="component" value="Unassembled WGS sequence"/>
</dbReference>
<keyword evidence="5 9" id="KW-0443">Lipid metabolism</keyword>
<evidence type="ECO:0000256" key="4">
    <source>
        <dbReference type="ARBA" id="ARBA00022832"/>
    </source>
</evidence>
<comment type="caution">
    <text evidence="12">The sequence shown here is derived from an EMBL/GenBank/DDBJ whole genome shotgun (WGS) entry which is preliminary data.</text>
</comment>
<dbReference type="InterPro" id="IPR013747">
    <property type="entry name" value="ACP_syn_III_C"/>
</dbReference>
<dbReference type="EC" id="2.3.1.180" evidence="9"/>
<accession>A0A9E2KCC7</accession>
<feature type="active site" evidence="9">
    <location>
        <position position="111"/>
    </location>
</feature>
<dbReference type="InterPro" id="IPR016039">
    <property type="entry name" value="Thiolase-like"/>
</dbReference>
<evidence type="ECO:0000256" key="9">
    <source>
        <dbReference type="HAMAP-Rule" id="MF_01815"/>
    </source>
</evidence>
<organism evidence="12 13">
    <name type="scientific">Candidatus Cellulosilyticum pullistercoris</name>
    <dbReference type="NCBI Taxonomy" id="2838521"/>
    <lineage>
        <taxon>Bacteria</taxon>
        <taxon>Bacillati</taxon>
        <taxon>Bacillota</taxon>
        <taxon>Clostridia</taxon>
        <taxon>Lachnospirales</taxon>
        <taxon>Cellulosilyticaceae</taxon>
        <taxon>Cellulosilyticum</taxon>
    </lineage>
</organism>
<dbReference type="PANTHER" id="PTHR43091:SF1">
    <property type="entry name" value="BETA-KETOACYL-[ACYL-CARRIER-PROTEIN] SYNTHASE III, CHLOROPLASTIC"/>
    <property type="match status" value="1"/>
</dbReference>
<dbReference type="HAMAP" id="MF_01815">
    <property type="entry name" value="FabH"/>
    <property type="match status" value="1"/>
</dbReference>
<dbReference type="NCBIfam" id="TIGR00747">
    <property type="entry name" value="fabH"/>
    <property type="match status" value="1"/>
</dbReference>
<evidence type="ECO:0000256" key="8">
    <source>
        <dbReference type="ARBA" id="ARBA00023315"/>
    </source>
</evidence>
<comment type="domain">
    <text evidence="9">The last Arg residue of the ACP-binding site is essential for the weak association between ACP/AcpP and FabH.</text>
</comment>
<dbReference type="AlphaFoldDB" id="A0A9E2KCC7"/>
<dbReference type="Gene3D" id="3.40.47.10">
    <property type="match status" value="1"/>
</dbReference>
<feature type="active site" evidence="9">
    <location>
        <position position="278"/>
    </location>
</feature>
<keyword evidence="7 9" id="KW-0511">Multifunctional enzyme</keyword>
<sequence>MGVKIAGLGKAVPQMVLSNEKLSERVDTSDEWIRSRTGIENRCIAVTETTEQLATSAALEAISAAGIEAHNIELVIVATVSPDTTMPSTACLVARNIGADRATCFDITAACSGFVFASEVAISMMNQGGYQNALVIGAEVLSKMLDWEDRGTCVLFADGAGAVLYTKSEENQILAIETGSNPKGADQITLPAGVGNHTFYQVEERKQTIQMSGRDVYVFATTKVPESIRKVLEKAQLTPEEIAVYILHQANSRIMDNVAQKLGVPKEHFFKNLSHYGNTSAASIPMALYDAKALLKSGDKIILSGFGAGLTWGTMLLEW</sequence>
<keyword evidence="9" id="KW-0963">Cytoplasm</keyword>
<feature type="region of interest" description="ACP-binding" evidence="9">
    <location>
        <begin position="249"/>
        <end position="253"/>
    </location>
</feature>
<evidence type="ECO:0000256" key="3">
    <source>
        <dbReference type="ARBA" id="ARBA00022679"/>
    </source>
</evidence>
<evidence type="ECO:0000259" key="10">
    <source>
        <dbReference type="Pfam" id="PF08541"/>
    </source>
</evidence>
<keyword evidence="6 9" id="KW-0275">Fatty acid biosynthesis</keyword>
<feature type="domain" description="Beta-ketoacyl-[acyl-carrier-protein] synthase III N-terminal" evidence="11">
    <location>
        <begin position="105"/>
        <end position="181"/>
    </location>
</feature>
<keyword evidence="2 9" id="KW-0444">Lipid biosynthesis</keyword>
<comment type="subcellular location">
    <subcellularLocation>
        <location evidence="9">Cytoplasm</location>
    </subcellularLocation>
</comment>
<keyword evidence="4 9" id="KW-0276">Fatty acid metabolism</keyword>
<dbReference type="Pfam" id="PF08545">
    <property type="entry name" value="ACP_syn_III"/>
    <property type="match status" value="1"/>
</dbReference>
<dbReference type="NCBIfam" id="NF006829">
    <property type="entry name" value="PRK09352.1"/>
    <property type="match status" value="1"/>
</dbReference>
<comment type="catalytic activity">
    <reaction evidence="9">
        <text>malonyl-[ACP] + acetyl-CoA + H(+) = 3-oxobutanoyl-[ACP] + CO2 + CoA</text>
        <dbReference type="Rhea" id="RHEA:12080"/>
        <dbReference type="Rhea" id="RHEA-COMP:9623"/>
        <dbReference type="Rhea" id="RHEA-COMP:9625"/>
        <dbReference type="ChEBI" id="CHEBI:15378"/>
        <dbReference type="ChEBI" id="CHEBI:16526"/>
        <dbReference type="ChEBI" id="CHEBI:57287"/>
        <dbReference type="ChEBI" id="CHEBI:57288"/>
        <dbReference type="ChEBI" id="CHEBI:78449"/>
        <dbReference type="ChEBI" id="CHEBI:78450"/>
        <dbReference type="EC" id="2.3.1.180"/>
    </reaction>
</comment>
<evidence type="ECO:0000256" key="5">
    <source>
        <dbReference type="ARBA" id="ARBA00023098"/>
    </source>
</evidence>
<reference evidence="12" key="2">
    <citation type="submission" date="2021-04" db="EMBL/GenBank/DDBJ databases">
        <authorList>
            <person name="Gilroy R."/>
        </authorList>
    </citation>
    <scope>NUCLEOTIDE SEQUENCE</scope>
    <source>
        <strain evidence="12">B5-657</strain>
    </source>
</reference>
<evidence type="ECO:0000256" key="6">
    <source>
        <dbReference type="ARBA" id="ARBA00023160"/>
    </source>
</evidence>
<comment type="similarity">
    <text evidence="1 9">Belongs to the thiolase-like superfamily. FabH family.</text>
</comment>
<protein>
    <recommendedName>
        <fullName evidence="9">Beta-ketoacyl-[acyl-carrier-protein] synthase III</fullName>
        <shortName evidence="9">Beta-ketoacyl-ACP synthase III</shortName>
        <shortName evidence="9">KAS III</shortName>
        <ecNumber evidence="9">2.3.1.180</ecNumber>
    </recommendedName>
    <alternativeName>
        <fullName evidence="9">3-oxoacyl-[acyl-carrier-protein] synthase 3</fullName>
    </alternativeName>
    <alternativeName>
        <fullName evidence="9">3-oxoacyl-[acyl-carrier-protein] synthase III</fullName>
    </alternativeName>
</protein>
<gene>
    <name evidence="9" type="primary">fabH</name>
    <name evidence="12" type="ORF">H9872_06130</name>
</gene>